<evidence type="ECO:0000313" key="8">
    <source>
        <dbReference type="Proteomes" id="UP001196509"/>
    </source>
</evidence>
<feature type="transmembrane region" description="Helical" evidence="6">
    <location>
        <begin position="46"/>
        <end position="66"/>
    </location>
</feature>
<evidence type="ECO:0000256" key="5">
    <source>
        <dbReference type="ARBA" id="ARBA00023136"/>
    </source>
</evidence>
<dbReference type="Pfam" id="PF03741">
    <property type="entry name" value="TerC"/>
    <property type="match status" value="1"/>
</dbReference>
<dbReference type="InterPro" id="IPR005496">
    <property type="entry name" value="Integral_membrane_TerC"/>
</dbReference>
<feature type="transmembrane region" description="Helical" evidence="6">
    <location>
        <begin position="139"/>
        <end position="157"/>
    </location>
</feature>
<comment type="similarity">
    <text evidence="2">Belongs to the TerC family.</text>
</comment>
<reference evidence="7" key="1">
    <citation type="submission" date="2021-08" db="EMBL/GenBank/DDBJ databases">
        <title>Hoeflea bacterium WL0058 sp. nov., isolated from the sediment.</title>
        <authorList>
            <person name="Wang L."/>
            <person name="Zhang D."/>
        </authorList>
    </citation>
    <scope>NUCLEOTIDE SEQUENCE</scope>
    <source>
        <strain evidence="7">WL0058</strain>
    </source>
</reference>
<comment type="caution">
    <text evidence="7">The sequence shown here is derived from an EMBL/GenBank/DDBJ whole genome shotgun (WGS) entry which is preliminary data.</text>
</comment>
<feature type="transmembrane region" description="Helical" evidence="6">
    <location>
        <begin position="207"/>
        <end position="231"/>
    </location>
</feature>
<dbReference type="Proteomes" id="UP001196509">
    <property type="component" value="Unassembled WGS sequence"/>
</dbReference>
<organism evidence="7 8">
    <name type="scientific">Flavimaribacter sediminis</name>
    <dbReference type="NCBI Taxonomy" id="2865987"/>
    <lineage>
        <taxon>Bacteria</taxon>
        <taxon>Pseudomonadati</taxon>
        <taxon>Pseudomonadota</taxon>
        <taxon>Alphaproteobacteria</taxon>
        <taxon>Hyphomicrobiales</taxon>
        <taxon>Rhizobiaceae</taxon>
        <taxon>Flavimaribacter</taxon>
    </lineage>
</organism>
<gene>
    <name evidence="7" type="ORF">K1W69_21385</name>
</gene>
<dbReference type="AlphaFoldDB" id="A0AAE2ZPB2"/>
<dbReference type="InterPro" id="IPR022369">
    <property type="entry name" value="Integral_membrane_TerC_rswitch"/>
</dbReference>
<evidence type="ECO:0000313" key="7">
    <source>
        <dbReference type="EMBL" id="MBW8639761.1"/>
    </source>
</evidence>
<sequence length="332" mass="36986">MGLMLVDAFGYPLWMWLSFLVLVLVLLGLDLGVINRGRRDIGFRESLYLSAFYISIGIAFSLWIGYALGRDAAFDYLTGFVVEKSLAMDNIFVIAMIFGYFAIPRPYQHKLLIYGIAGVIVLRGIMIGAGAAAVMRFEWLLDVFAFFLVFTGFRLMISGDKQYDPGSNILLRWVYRHFRVTEALHDGKLVVRLPDAGGKLKYHLTPLFLALVMVETADVIFAVDSIPAIFAITTDPYVVYTSNIFAILGLRALYFALAPLLQRFRYLSQALALILVFIGAKVLTSSLLGLESIPAWISLCVTLSILAGGVVYSVWRDHRDRTAAGKAAERPQ</sequence>
<comment type="subcellular location">
    <subcellularLocation>
        <location evidence="1">Membrane</location>
        <topology evidence="1">Multi-pass membrane protein</topology>
    </subcellularLocation>
</comment>
<keyword evidence="4 6" id="KW-1133">Transmembrane helix</keyword>
<evidence type="ECO:0000256" key="1">
    <source>
        <dbReference type="ARBA" id="ARBA00004141"/>
    </source>
</evidence>
<evidence type="ECO:0000256" key="3">
    <source>
        <dbReference type="ARBA" id="ARBA00022692"/>
    </source>
</evidence>
<dbReference type="GO" id="GO:0016020">
    <property type="term" value="C:membrane"/>
    <property type="evidence" value="ECO:0007669"/>
    <property type="project" value="UniProtKB-SubCell"/>
</dbReference>
<name>A0AAE2ZPB2_9HYPH</name>
<feature type="transmembrane region" description="Helical" evidence="6">
    <location>
        <begin position="270"/>
        <end position="290"/>
    </location>
</feature>
<evidence type="ECO:0000256" key="2">
    <source>
        <dbReference type="ARBA" id="ARBA00007511"/>
    </source>
</evidence>
<keyword evidence="8" id="KW-1185">Reference proteome</keyword>
<keyword evidence="3 6" id="KW-0812">Transmembrane</keyword>
<feature type="transmembrane region" description="Helical" evidence="6">
    <location>
        <begin position="237"/>
        <end position="258"/>
    </location>
</feature>
<accession>A0AAE2ZPB2</accession>
<feature type="transmembrane region" description="Helical" evidence="6">
    <location>
        <begin position="296"/>
        <end position="315"/>
    </location>
</feature>
<evidence type="ECO:0000256" key="6">
    <source>
        <dbReference type="SAM" id="Phobius"/>
    </source>
</evidence>
<dbReference type="PANTHER" id="PTHR30238">
    <property type="entry name" value="MEMBRANE BOUND PREDICTED REDOX MODULATOR"/>
    <property type="match status" value="1"/>
</dbReference>
<keyword evidence="5 6" id="KW-0472">Membrane</keyword>
<feature type="transmembrane region" description="Helical" evidence="6">
    <location>
        <begin position="111"/>
        <end position="133"/>
    </location>
</feature>
<dbReference type="PANTHER" id="PTHR30238:SF0">
    <property type="entry name" value="THYLAKOID MEMBRANE PROTEIN TERC, CHLOROPLASTIC"/>
    <property type="match status" value="1"/>
</dbReference>
<evidence type="ECO:0000256" key="4">
    <source>
        <dbReference type="ARBA" id="ARBA00022989"/>
    </source>
</evidence>
<dbReference type="NCBIfam" id="TIGR03718">
    <property type="entry name" value="R_switched_Alx"/>
    <property type="match status" value="1"/>
</dbReference>
<feature type="transmembrane region" description="Helical" evidence="6">
    <location>
        <begin position="13"/>
        <end position="34"/>
    </location>
</feature>
<feature type="transmembrane region" description="Helical" evidence="6">
    <location>
        <begin position="86"/>
        <end position="104"/>
    </location>
</feature>
<dbReference type="EMBL" id="JAICBX010000004">
    <property type="protein sequence ID" value="MBW8639761.1"/>
    <property type="molecule type" value="Genomic_DNA"/>
</dbReference>
<protein>
    <submittedName>
        <fullName evidence="7">TerC/Alx family metal homeostasis membrane protein</fullName>
    </submittedName>
</protein>
<proteinExistence type="inferred from homology"/>